<organism evidence="1">
    <name type="scientific">Micromonas commoda virus</name>
    <dbReference type="NCBI Taxonomy" id="3057169"/>
    <lineage>
        <taxon>Viruses</taxon>
        <taxon>Varidnaviria</taxon>
        <taxon>Bamfordvirae</taxon>
        <taxon>Nucleocytoviricota</taxon>
        <taxon>Megaviricetes</taxon>
        <taxon>Algavirales</taxon>
        <taxon>Phycodnaviridae</taxon>
    </lineage>
</organism>
<evidence type="ECO:0000313" key="1">
    <source>
        <dbReference type="EMBL" id="XCA47421.1"/>
    </source>
</evidence>
<accession>A0AAU7YQX8</accession>
<reference evidence="1" key="1">
    <citation type="submission" date="2024-06" db="EMBL/GenBank/DDBJ databases">
        <title>Evidence of context-dependent and transient costs of resisting viral infection in isolates of the marine microalga Micromonas sp. (class Mamiellophyceae).</title>
        <authorList>
            <person name="Bedi de Silva A."/>
            <person name="Schvarcz C.R."/>
            <person name="Steward G.R."/>
            <person name="Edwards K.F."/>
        </authorList>
    </citation>
    <scope>NUCLEOTIDE SEQUENCE</scope>
    <source>
        <strain evidence="1">McV-KB2</strain>
    </source>
</reference>
<name>A0AAU7YQX8_9PHYC</name>
<proteinExistence type="predicted"/>
<protein>
    <submittedName>
        <fullName evidence="1">Uncharacterized protein</fullName>
    </submittedName>
</protein>
<dbReference type="EMBL" id="PP911589">
    <property type="protein sequence ID" value="XCA47421.1"/>
    <property type="molecule type" value="Genomic_DNA"/>
</dbReference>
<sequence length="80" mass="9196">MNVNNIPNHVKRILQDKELSMEKKMQAFMAFMPKLPGDPKNDQVWEDNEKLGEQILQLVKDGKLKIKGLDQNGKLITSSF</sequence>